<name>A0ABS4GVB1_9BACL</name>
<evidence type="ECO:0000313" key="1">
    <source>
        <dbReference type="EMBL" id="MBP1934202.1"/>
    </source>
</evidence>
<sequence length="151" mass="17617">MKRFRSFLIFFIPFLLFFFYFTNENGHSHFSANSSHPGHDYVEIPKGYDVPSVKIFVTQDQSDTWLLEVQTENFKFNPKKVGDKVPSYNEGHAHLYINGEKFNRLYGKYYNLGTLKQGKNKIKVTLNSNNHGTLIYNEKTIEDSMVVDVAY</sequence>
<protein>
    <submittedName>
        <fullName evidence="1">Uncharacterized protein</fullName>
    </submittedName>
</protein>
<dbReference type="Proteomes" id="UP001519343">
    <property type="component" value="Unassembled WGS sequence"/>
</dbReference>
<keyword evidence="2" id="KW-1185">Reference proteome</keyword>
<evidence type="ECO:0000313" key="2">
    <source>
        <dbReference type="Proteomes" id="UP001519343"/>
    </source>
</evidence>
<proteinExistence type="predicted"/>
<comment type="caution">
    <text evidence="1">The sequence shown here is derived from an EMBL/GenBank/DDBJ whole genome shotgun (WGS) entry which is preliminary data.</text>
</comment>
<reference evidence="1 2" key="1">
    <citation type="submission" date="2021-03" db="EMBL/GenBank/DDBJ databases">
        <title>Genomic Encyclopedia of Type Strains, Phase IV (KMG-IV): sequencing the most valuable type-strain genomes for metagenomic binning, comparative biology and taxonomic classification.</title>
        <authorList>
            <person name="Goeker M."/>
        </authorList>
    </citation>
    <scope>NUCLEOTIDE SEQUENCE [LARGE SCALE GENOMIC DNA]</scope>
    <source>
        <strain evidence="1 2">DSM 24738</strain>
    </source>
</reference>
<organism evidence="1 2">
    <name type="scientific">Ammoniphilus resinae</name>
    <dbReference type="NCBI Taxonomy" id="861532"/>
    <lineage>
        <taxon>Bacteria</taxon>
        <taxon>Bacillati</taxon>
        <taxon>Bacillota</taxon>
        <taxon>Bacilli</taxon>
        <taxon>Bacillales</taxon>
        <taxon>Paenibacillaceae</taxon>
        <taxon>Aneurinibacillus group</taxon>
        <taxon>Ammoniphilus</taxon>
    </lineage>
</organism>
<accession>A0ABS4GVB1</accession>
<dbReference type="EMBL" id="JAGGKT010000018">
    <property type="protein sequence ID" value="MBP1934202.1"/>
    <property type="molecule type" value="Genomic_DNA"/>
</dbReference>
<gene>
    <name evidence="1" type="ORF">J2Z37_004221</name>
</gene>